<sequence length="253" mass="28673">MRSKNKPRKRRRKENTAVIFLFALVIITLVSLVIALPAFKISEVEITGTRLLNPESIKKIASVPIGDNLFLTSFGKAKDRIKKIPAVKEVKFRRMIPDRVRIEVIERVESAVSVIGEQSVLIDSDGVIINPQTKEAEPIEIPDISNLPVLIGLRREWFDEKGKLSGKFGESAAKLLVEFKNYMSPKRLEIDLSDVNSIVLFVDDTLKVKIGSVDKIDGKINVFETIFKRLKDQKNDIEYIDVRVPDFPAVKFK</sequence>
<comment type="subcellular location">
    <subcellularLocation>
        <location evidence="1">Membrane</location>
    </subcellularLocation>
</comment>
<dbReference type="PANTHER" id="PTHR37820:SF1">
    <property type="entry name" value="CELL DIVISION PROTEIN FTSQ"/>
    <property type="match status" value="1"/>
</dbReference>
<dbReference type="Pfam" id="PF08478">
    <property type="entry name" value="POTRA_1"/>
    <property type="match status" value="1"/>
</dbReference>
<dbReference type="Pfam" id="PF03799">
    <property type="entry name" value="FtsQ_DivIB_C"/>
    <property type="match status" value="1"/>
</dbReference>
<organism evidence="9 10">
    <name type="scientific">Candidatus Saganbacteria bacterium</name>
    <dbReference type="NCBI Taxonomy" id="2575572"/>
    <lineage>
        <taxon>Bacteria</taxon>
        <taxon>Bacillati</taxon>
        <taxon>Saganbacteria</taxon>
    </lineage>
</organism>
<protein>
    <submittedName>
        <fullName evidence="9">Cell division protein FtsQ</fullName>
    </submittedName>
</protein>
<dbReference type="GO" id="GO:0051301">
    <property type="term" value="P:cell division"/>
    <property type="evidence" value="ECO:0007669"/>
    <property type="project" value="UniProtKB-KW"/>
</dbReference>
<dbReference type="Proteomes" id="UP000488506">
    <property type="component" value="Unassembled WGS sequence"/>
</dbReference>
<feature type="domain" description="POTRA" evidence="8">
    <location>
        <begin position="39"/>
        <end position="107"/>
    </location>
</feature>
<evidence type="ECO:0000259" key="8">
    <source>
        <dbReference type="PROSITE" id="PS51779"/>
    </source>
</evidence>
<dbReference type="InterPro" id="IPR045335">
    <property type="entry name" value="FtsQ_C_sf"/>
</dbReference>
<dbReference type="GO" id="GO:0005886">
    <property type="term" value="C:plasma membrane"/>
    <property type="evidence" value="ECO:0007669"/>
    <property type="project" value="TreeGrafter"/>
</dbReference>
<dbReference type="PANTHER" id="PTHR37820">
    <property type="entry name" value="CELL DIVISION PROTEIN DIVIB"/>
    <property type="match status" value="1"/>
</dbReference>
<accession>A0A833L1H7</accession>
<keyword evidence="3 9" id="KW-0132">Cell division</keyword>
<evidence type="ECO:0000256" key="2">
    <source>
        <dbReference type="ARBA" id="ARBA00022475"/>
    </source>
</evidence>
<evidence type="ECO:0000256" key="1">
    <source>
        <dbReference type="ARBA" id="ARBA00004370"/>
    </source>
</evidence>
<dbReference type="InterPro" id="IPR005548">
    <property type="entry name" value="Cell_div_FtsQ/DivIB_C"/>
</dbReference>
<gene>
    <name evidence="9" type="ORF">FD145_691</name>
</gene>
<dbReference type="AlphaFoldDB" id="A0A833L1H7"/>
<keyword evidence="2" id="KW-1003">Cell membrane</keyword>
<evidence type="ECO:0000313" key="9">
    <source>
        <dbReference type="EMBL" id="KAF0134466.1"/>
    </source>
</evidence>
<keyword evidence="6" id="KW-0472">Membrane</keyword>
<evidence type="ECO:0000256" key="5">
    <source>
        <dbReference type="ARBA" id="ARBA00022989"/>
    </source>
</evidence>
<reference evidence="9 10" key="1">
    <citation type="submission" date="2019-12" db="EMBL/GenBank/DDBJ databases">
        <authorList>
            <person name="Wolfe R."/>
            <person name="Danczak R."/>
            <person name="Wilkins M."/>
        </authorList>
    </citation>
    <scope>NUCLEOTIDE SEQUENCE [LARGE SCALE GENOMIC DNA]</scope>
    <source>
        <strain evidence="9">X2_MaxBin.013</strain>
    </source>
</reference>
<keyword evidence="4" id="KW-0812">Transmembrane</keyword>
<dbReference type="Gene3D" id="3.10.20.310">
    <property type="entry name" value="membrane protein fhac"/>
    <property type="match status" value="1"/>
</dbReference>
<evidence type="ECO:0000256" key="3">
    <source>
        <dbReference type="ARBA" id="ARBA00022618"/>
    </source>
</evidence>
<evidence type="ECO:0000313" key="10">
    <source>
        <dbReference type="Proteomes" id="UP000488506"/>
    </source>
</evidence>
<comment type="caution">
    <text evidence="9">The sequence shown here is derived from an EMBL/GenBank/DDBJ whole genome shotgun (WGS) entry which is preliminary data.</text>
</comment>
<dbReference type="InterPro" id="IPR050487">
    <property type="entry name" value="FtsQ_DivIB"/>
</dbReference>
<name>A0A833L1H7_UNCSA</name>
<keyword evidence="5" id="KW-1133">Transmembrane helix</keyword>
<evidence type="ECO:0000256" key="7">
    <source>
        <dbReference type="ARBA" id="ARBA00023306"/>
    </source>
</evidence>
<keyword evidence="7" id="KW-0131">Cell cycle</keyword>
<proteinExistence type="predicted"/>
<dbReference type="PROSITE" id="PS51779">
    <property type="entry name" value="POTRA"/>
    <property type="match status" value="1"/>
</dbReference>
<evidence type="ECO:0000256" key="6">
    <source>
        <dbReference type="ARBA" id="ARBA00023136"/>
    </source>
</evidence>
<dbReference type="Gene3D" id="3.40.50.11690">
    <property type="entry name" value="Cell division protein FtsQ/DivIB"/>
    <property type="match status" value="1"/>
</dbReference>
<evidence type="ECO:0000256" key="4">
    <source>
        <dbReference type="ARBA" id="ARBA00022692"/>
    </source>
</evidence>
<dbReference type="InterPro" id="IPR013685">
    <property type="entry name" value="POTRA_FtsQ_type"/>
</dbReference>
<dbReference type="EMBL" id="WPAF01000008">
    <property type="protein sequence ID" value="KAF0134466.1"/>
    <property type="molecule type" value="Genomic_DNA"/>
</dbReference>
<dbReference type="InterPro" id="IPR034746">
    <property type="entry name" value="POTRA"/>
</dbReference>